<proteinExistence type="inferred from homology"/>
<sequence length="238" mass="26437">MDLIPWKALHDIRDVVDVLDETSLDIYSSAKAALAQGDGALSNRITRGKDIMSVLLKASTEASDKEKLSEVELMSQISILFLLAEHQDVQKNIREEVWTAFEGKEQLSYDELNDLAYLDALCRETLRLYPPVPVIARTTRQDIVLPISAAIQGSDRREISQIPIENNTNVIISIIGCNRDPNALGSPNVSFALQRQSKDFQNDLSGRRTRLHFGSGTQSPLLQYAIGKGLSSLLLSSW</sequence>
<comment type="caution">
    <text evidence="8">The sequence shown here is derived from an EMBL/GenBank/DDBJ whole genome shotgun (WGS) entry which is preliminary data.</text>
</comment>
<keyword evidence="3" id="KW-0349">Heme</keyword>
<keyword evidence="7" id="KW-0503">Monooxygenase</keyword>
<keyword evidence="9" id="KW-1185">Reference proteome</keyword>
<evidence type="ECO:0000313" key="9">
    <source>
        <dbReference type="Proteomes" id="UP000807306"/>
    </source>
</evidence>
<evidence type="ECO:0000256" key="6">
    <source>
        <dbReference type="ARBA" id="ARBA00023004"/>
    </source>
</evidence>
<evidence type="ECO:0000256" key="1">
    <source>
        <dbReference type="ARBA" id="ARBA00001971"/>
    </source>
</evidence>
<dbReference type="Pfam" id="PF00067">
    <property type="entry name" value="p450"/>
    <property type="match status" value="1"/>
</dbReference>
<protein>
    <submittedName>
        <fullName evidence="8">Cytochrome P450</fullName>
    </submittedName>
</protein>
<evidence type="ECO:0000256" key="5">
    <source>
        <dbReference type="ARBA" id="ARBA00023002"/>
    </source>
</evidence>
<dbReference type="PANTHER" id="PTHR24292:SF54">
    <property type="entry name" value="CYP9F3-RELATED"/>
    <property type="match status" value="1"/>
</dbReference>
<keyword evidence="6" id="KW-0408">Iron</keyword>
<evidence type="ECO:0000256" key="2">
    <source>
        <dbReference type="ARBA" id="ARBA00010617"/>
    </source>
</evidence>
<dbReference type="GO" id="GO:0005506">
    <property type="term" value="F:iron ion binding"/>
    <property type="evidence" value="ECO:0007669"/>
    <property type="project" value="InterPro"/>
</dbReference>
<dbReference type="AlphaFoldDB" id="A0A9P6EQH4"/>
<dbReference type="InterPro" id="IPR001128">
    <property type="entry name" value="Cyt_P450"/>
</dbReference>
<dbReference type="SUPFAM" id="SSF48264">
    <property type="entry name" value="Cytochrome P450"/>
    <property type="match status" value="1"/>
</dbReference>
<comment type="cofactor">
    <cofactor evidence="1">
        <name>heme</name>
        <dbReference type="ChEBI" id="CHEBI:30413"/>
    </cofactor>
</comment>
<comment type="similarity">
    <text evidence="2">Belongs to the cytochrome P450 family.</text>
</comment>
<accession>A0A9P6EQH4</accession>
<keyword evidence="4" id="KW-0479">Metal-binding</keyword>
<dbReference type="InterPro" id="IPR036396">
    <property type="entry name" value="Cyt_P450_sf"/>
</dbReference>
<dbReference type="Proteomes" id="UP000807306">
    <property type="component" value="Unassembled WGS sequence"/>
</dbReference>
<evidence type="ECO:0000256" key="4">
    <source>
        <dbReference type="ARBA" id="ARBA00022723"/>
    </source>
</evidence>
<dbReference type="OrthoDB" id="1470350at2759"/>
<dbReference type="GO" id="GO:0004497">
    <property type="term" value="F:monooxygenase activity"/>
    <property type="evidence" value="ECO:0007669"/>
    <property type="project" value="UniProtKB-KW"/>
</dbReference>
<dbReference type="EMBL" id="MU157828">
    <property type="protein sequence ID" value="KAF9533505.1"/>
    <property type="molecule type" value="Genomic_DNA"/>
</dbReference>
<dbReference type="Gene3D" id="1.10.630.10">
    <property type="entry name" value="Cytochrome P450"/>
    <property type="match status" value="1"/>
</dbReference>
<evidence type="ECO:0000256" key="3">
    <source>
        <dbReference type="ARBA" id="ARBA00022617"/>
    </source>
</evidence>
<evidence type="ECO:0000313" key="8">
    <source>
        <dbReference type="EMBL" id="KAF9533505.1"/>
    </source>
</evidence>
<dbReference type="InterPro" id="IPR050476">
    <property type="entry name" value="Insect_CytP450_Detox"/>
</dbReference>
<name>A0A9P6EQH4_9AGAR</name>
<keyword evidence="5" id="KW-0560">Oxidoreductase</keyword>
<evidence type="ECO:0000256" key="7">
    <source>
        <dbReference type="ARBA" id="ARBA00023033"/>
    </source>
</evidence>
<reference evidence="8" key="1">
    <citation type="submission" date="2020-11" db="EMBL/GenBank/DDBJ databases">
        <authorList>
            <consortium name="DOE Joint Genome Institute"/>
            <person name="Ahrendt S."/>
            <person name="Riley R."/>
            <person name="Andreopoulos W."/>
            <person name="Labutti K."/>
            <person name="Pangilinan J."/>
            <person name="Ruiz-Duenas F.J."/>
            <person name="Barrasa J.M."/>
            <person name="Sanchez-Garcia M."/>
            <person name="Camarero S."/>
            <person name="Miyauchi S."/>
            <person name="Serrano A."/>
            <person name="Linde D."/>
            <person name="Babiker R."/>
            <person name="Drula E."/>
            <person name="Ayuso-Fernandez I."/>
            <person name="Pacheco R."/>
            <person name="Padilla G."/>
            <person name="Ferreira P."/>
            <person name="Barriuso J."/>
            <person name="Kellner H."/>
            <person name="Castanera R."/>
            <person name="Alfaro M."/>
            <person name="Ramirez L."/>
            <person name="Pisabarro A.G."/>
            <person name="Kuo A."/>
            <person name="Tritt A."/>
            <person name="Lipzen A."/>
            <person name="He G."/>
            <person name="Yan M."/>
            <person name="Ng V."/>
            <person name="Cullen D."/>
            <person name="Martin F."/>
            <person name="Rosso M.-N."/>
            <person name="Henrissat B."/>
            <person name="Hibbett D."/>
            <person name="Martinez A.T."/>
            <person name="Grigoriev I.V."/>
        </authorList>
    </citation>
    <scope>NUCLEOTIDE SEQUENCE</scope>
    <source>
        <strain evidence="8">CBS 506.95</strain>
    </source>
</reference>
<dbReference type="GO" id="GO:0016705">
    <property type="term" value="F:oxidoreductase activity, acting on paired donors, with incorporation or reduction of molecular oxygen"/>
    <property type="evidence" value="ECO:0007669"/>
    <property type="project" value="InterPro"/>
</dbReference>
<organism evidence="8 9">
    <name type="scientific">Crepidotus variabilis</name>
    <dbReference type="NCBI Taxonomy" id="179855"/>
    <lineage>
        <taxon>Eukaryota</taxon>
        <taxon>Fungi</taxon>
        <taxon>Dikarya</taxon>
        <taxon>Basidiomycota</taxon>
        <taxon>Agaricomycotina</taxon>
        <taxon>Agaricomycetes</taxon>
        <taxon>Agaricomycetidae</taxon>
        <taxon>Agaricales</taxon>
        <taxon>Agaricineae</taxon>
        <taxon>Crepidotaceae</taxon>
        <taxon>Crepidotus</taxon>
    </lineage>
</organism>
<gene>
    <name evidence="8" type="ORF">CPB83DRAFT_832000</name>
</gene>
<dbReference type="PANTHER" id="PTHR24292">
    <property type="entry name" value="CYTOCHROME P450"/>
    <property type="match status" value="1"/>
</dbReference>
<dbReference type="GO" id="GO:0020037">
    <property type="term" value="F:heme binding"/>
    <property type="evidence" value="ECO:0007669"/>
    <property type="project" value="InterPro"/>
</dbReference>